<dbReference type="Proteomes" id="UP000230750">
    <property type="component" value="Unassembled WGS sequence"/>
</dbReference>
<evidence type="ECO:0000259" key="1">
    <source>
        <dbReference type="Pfam" id="PF14783"/>
    </source>
</evidence>
<dbReference type="PANTHER" id="PTHR20870:SF0">
    <property type="entry name" value="BARDET-BIEDL SYNDROME 1 PROTEIN"/>
    <property type="match status" value="1"/>
</dbReference>
<dbReference type="GO" id="GO:1905515">
    <property type="term" value="P:non-motile cilium assembly"/>
    <property type="evidence" value="ECO:0007669"/>
    <property type="project" value="InterPro"/>
</dbReference>
<accession>A0A2G8JIZ8</accession>
<dbReference type="OrthoDB" id="10259809at2759"/>
<dbReference type="GO" id="GO:0034464">
    <property type="term" value="C:BBSome"/>
    <property type="evidence" value="ECO:0007669"/>
    <property type="project" value="InterPro"/>
</dbReference>
<dbReference type="GO" id="GO:0005113">
    <property type="term" value="F:patched binding"/>
    <property type="evidence" value="ECO:0007669"/>
    <property type="project" value="TreeGrafter"/>
</dbReference>
<sequence length="156" mass="17641">MKIGKLCVELSSQPVGLERVGKNIIVGCMDQTLQCYTIKGKMLWTVYLSDSIITMSVMDHRQKGFKAIMVALNNGDVQVYRDKYLIDTIKTDSAITGILFGRFGREDSSLIMTTRRGGLSIKILKRNAVFEDKDFARVLLQPRIRSSTSQRRQSIC</sequence>
<dbReference type="STRING" id="307972.A0A2G8JIZ8"/>
<evidence type="ECO:0000313" key="2">
    <source>
        <dbReference type="EMBL" id="PIK35714.1"/>
    </source>
</evidence>
<dbReference type="InterPro" id="IPR029429">
    <property type="entry name" value="BBS2_Mid"/>
</dbReference>
<dbReference type="GO" id="GO:0005813">
    <property type="term" value="C:centrosome"/>
    <property type="evidence" value="ECO:0007669"/>
    <property type="project" value="TreeGrafter"/>
</dbReference>
<proteinExistence type="predicted"/>
<feature type="domain" description="Ciliary BBSome complex subunit 2 middle region" evidence="1">
    <location>
        <begin position="22"/>
        <end position="120"/>
    </location>
</feature>
<dbReference type="GO" id="GO:0061512">
    <property type="term" value="P:protein localization to cilium"/>
    <property type="evidence" value="ECO:0007669"/>
    <property type="project" value="TreeGrafter"/>
</dbReference>
<dbReference type="AlphaFoldDB" id="A0A2G8JIZ8"/>
<evidence type="ECO:0000313" key="3">
    <source>
        <dbReference type="Proteomes" id="UP000230750"/>
    </source>
</evidence>
<dbReference type="GO" id="GO:0005119">
    <property type="term" value="F:smoothened binding"/>
    <property type="evidence" value="ECO:0007669"/>
    <property type="project" value="TreeGrafter"/>
</dbReference>
<name>A0A2G8JIZ8_STIJA</name>
<comment type="caution">
    <text evidence="2">The sequence shown here is derived from an EMBL/GenBank/DDBJ whole genome shotgun (WGS) entry which is preliminary data.</text>
</comment>
<dbReference type="GO" id="GO:0005930">
    <property type="term" value="C:axoneme"/>
    <property type="evidence" value="ECO:0007669"/>
    <property type="project" value="TreeGrafter"/>
</dbReference>
<keyword evidence="3" id="KW-1185">Reference proteome</keyword>
<reference evidence="2 3" key="1">
    <citation type="journal article" date="2017" name="PLoS Biol.">
        <title>The sea cucumber genome provides insights into morphological evolution and visceral regeneration.</title>
        <authorList>
            <person name="Zhang X."/>
            <person name="Sun L."/>
            <person name="Yuan J."/>
            <person name="Sun Y."/>
            <person name="Gao Y."/>
            <person name="Zhang L."/>
            <person name="Li S."/>
            <person name="Dai H."/>
            <person name="Hamel J.F."/>
            <person name="Liu C."/>
            <person name="Yu Y."/>
            <person name="Liu S."/>
            <person name="Lin W."/>
            <person name="Guo K."/>
            <person name="Jin S."/>
            <person name="Xu P."/>
            <person name="Storey K.B."/>
            <person name="Huan P."/>
            <person name="Zhang T."/>
            <person name="Zhou Y."/>
            <person name="Zhang J."/>
            <person name="Lin C."/>
            <person name="Li X."/>
            <person name="Xing L."/>
            <person name="Huo D."/>
            <person name="Sun M."/>
            <person name="Wang L."/>
            <person name="Mercier A."/>
            <person name="Li F."/>
            <person name="Yang H."/>
            <person name="Xiang J."/>
        </authorList>
    </citation>
    <scope>NUCLEOTIDE SEQUENCE [LARGE SCALE GENOMIC DNA]</scope>
    <source>
        <strain evidence="2">Shaxun</strain>
        <tissue evidence="2">Muscle</tissue>
    </source>
</reference>
<dbReference type="EMBL" id="MRZV01001829">
    <property type="protein sequence ID" value="PIK35714.1"/>
    <property type="molecule type" value="Genomic_DNA"/>
</dbReference>
<gene>
    <name evidence="2" type="ORF">BSL78_27457</name>
</gene>
<dbReference type="PANTHER" id="PTHR20870">
    <property type="entry name" value="BARDET-BIEDL SYNDROME 1 PROTEIN"/>
    <property type="match status" value="1"/>
</dbReference>
<dbReference type="Pfam" id="PF14783">
    <property type="entry name" value="BBS2_Mid"/>
    <property type="match status" value="1"/>
</dbReference>
<organism evidence="2 3">
    <name type="scientific">Stichopus japonicus</name>
    <name type="common">Sea cucumber</name>
    <dbReference type="NCBI Taxonomy" id="307972"/>
    <lineage>
        <taxon>Eukaryota</taxon>
        <taxon>Metazoa</taxon>
        <taxon>Echinodermata</taxon>
        <taxon>Eleutherozoa</taxon>
        <taxon>Echinozoa</taxon>
        <taxon>Holothuroidea</taxon>
        <taxon>Aspidochirotacea</taxon>
        <taxon>Aspidochirotida</taxon>
        <taxon>Stichopodidae</taxon>
        <taxon>Apostichopus</taxon>
    </lineage>
</organism>
<dbReference type="InterPro" id="IPR028784">
    <property type="entry name" value="BBS1"/>
</dbReference>
<protein>
    <submittedName>
        <fullName evidence="2">Putative Bardet-Biedl syndrome 1 protein</fullName>
    </submittedName>
</protein>